<sequence>MQLNDDRALVLLSGGQDSSTCLAWALARFAEVETIGFDYGQRHAVELTCRKTIRAALADPAAPFAARLPGRLGEDHMLELSALGAISDTAMTREIAIVASESGLPNTFVPGRNLLFATFAAAVAYRRGCRHIVLGVCETDFSGYPDCRDDTIKALQVTLNLGMETRFVLHTPLMWRDKAATFALAEELGGAALRDVILEHSHTCYVGDRSRRHDWGYGCGACPACELRAAGWRRYMAAGTAAGRAPRGDGRRPAPRRR</sequence>
<dbReference type="InterPro" id="IPR014729">
    <property type="entry name" value="Rossmann-like_a/b/a_fold"/>
</dbReference>
<protein>
    <recommendedName>
        <fullName evidence="9 11">7-cyano-7-deazaguanine synthase</fullName>
        <ecNumber evidence="9 11">6.3.4.20</ecNumber>
    </recommendedName>
    <alternativeName>
        <fullName evidence="11">7-cyano-7-carbaguanine synthase</fullName>
    </alternativeName>
    <alternativeName>
        <fullName evidence="11">PreQ(0) synthase</fullName>
    </alternativeName>
    <alternativeName>
        <fullName evidence="11">Queuosine biosynthesis protein QueC</fullName>
    </alternativeName>
</protein>
<dbReference type="PIRSF" id="PIRSF006293">
    <property type="entry name" value="ExsB"/>
    <property type="match status" value="1"/>
</dbReference>
<feature type="binding site" evidence="11">
    <location>
        <position position="222"/>
    </location>
    <ligand>
        <name>Zn(2+)</name>
        <dbReference type="ChEBI" id="CHEBI:29105"/>
    </ligand>
</feature>
<proteinExistence type="inferred from homology"/>
<evidence type="ECO:0000256" key="5">
    <source>
        <dbReference type="ARBA" id="ARBA00022785"/>
    </source>
</evidence>
<evidence type="ECO:0000256" key="8">
    <source>
        <dbReference type="ARBA" id="ARBA00037993"/>
    </source>
</evidence>
<organism evidence="12 13">
    <name type="scientific">Camelimonas abortus</name>
    <dbReference type="NCBI Taxonomy" id="1017184"/>
    <lineage>
        <taxon>Bacteria</taxon>
        <taxon>Pseudomonadati</taxon>
        <taxon>Pseudomonadota</taxon>
        <taxon>Alphaproteobacteria</taxon>
        <taxon>Hyphomicrobiales</taxon>
        <taxon>Chelatococcaceae</taxon>
        <taxon>Camelimonas</taxon>
    </lineage>
</organism>
<evidence type="ECO:0000256" key="4">
    <source>
        <dbReference type="ARBA" id="ARBA00022741"/>
    </source>
</evidence>
<evidence type="ECO:0000313" key="12">
    <source>
        <dbReference type="EMBL" id="MFC3266495.1"/>
    </source>
</evidence>
<comment type="catalytic activity">
    <reaction evidence="10 11">
        <text>7-carboxy-7-carbaguanine + NH4(+) + 2 ATP = 7-cyano-7-carbaguanine + 2 AMP + 2 diphosphate + 2 H(+)</text>
        <dbReference type="Rhea" id="RHEA:27982"/>
        <dbReference type="ChEBI" id="CHEBI:15378"/>
        <dbReference type="ChEBI" id="CHEBI:28938"/>
        <dbReference type="ChEBI" id="CHEBI:30616"/>
        <dbReference type="ChEBI" id="CHEBI:33019"/>
        <dbReference type="ChEBI" id="CHEBI:45075"/>
        <dbReference type="ChEBI" id="CHEBI:61036"/>
        <dbReference type="ChEBI" id="CHEBI:456215"/>
        <dbReference type="EC" id="6.3.4.20"/>
    </reaction>
</comment>
<keyword evidence="13" id="KW-1185">Reference proteome</keyword>
<dbReference type="RefSeq" id="WP_376829438.1">
    <property type="nucleotide sequence ID" value="NZ_JBHLWR010000006.1"/>
</dbReference>
<evidence type="ECO:0000256" key="6">
    <source>
        <dbReference type="ARBA" id="ARBA00022833"/>
    </source>
</evidence>
<evidence type="ECO:0000256" key="3">
    <source>
        <dbReference type="ARBA" id="ARBA00022723"/>
    </source>
</evidence>
<dbReference type="PANTHER" id="PTHR42914">
    <property type="entry name" value="7-CYANO-7-DEAZAGUANINE SYNTHASE"/>
    <property type="match status" value="1"/>
</dbReference>
<evidence type="ECO:0000256" key="2">
    <source>
        <dbReference type="ARBA" id="ARBA00022598"/>
    </source>
</evidence>
<dbReference type="Proteomes" id="UP001595536">
    <property type="component" value="Unassembled WGS sequence"/>
</dbReference>
<evidence type="ECO:0000256" key="11">
    <source>
        <dbReference type="HAMAP-Rule" id="MF_01633"/>
    </source>
</evidence>
<comment type="similarity">
    <text evidence="8 11">Belongs to the QueC family.</text>
</comment>
<feature type="binding site" evidence="11">
    <location>
        <position position="204"/>
    </location>
    <ligand>
        <name>Zn(2+)</name>
        <dbReference type="ChEBI" id="CHEBI:29105"/>
    </ligand>
</feature>
<evidence type="ECO:0000256" key="1">
    <source>
        <dbReference type="ARBA" id="ARBA00005061"/>
    </source>
</evidence>
<dbReference type="Gene3D" id="3.40.50.620">
    <property type="entry name" value="HUPs"/>
    <property type="match status" value="1"/>
</dbReference>
<dbReference type="GO" id="GO:0016874">
    <property type="term" value="F:ligase activity"/>
    <property type="evidence" value="ECO:0007669"/>
    <property type="project" value="UniProtKB-KW"/>
</dbReference>
<dbReference type="HAMAP" id="MF_01633">
    <property type="entry name" value="QueC"/>
    <property type="match status" value="1"/>
</dbReference>
<dbReference type="CDD" id="cd01995">
    <property type="entry name" value="QueC-like"/>
    <property type="match status" value="1"/>
</dbReference>
<feature type="binding site" evidence="11">
    <location>
        <position position="225"/>
    </location>
    <ligand>
        <name>Zn(2+)</name>
        <dbReference type="ChEBI" id="CHEBI:29105"/>
    </ligand>
</feature>
<keyword evidence="4 11" id="KW-0547">Nucleotide-binding</keyword>
<keyword evidence="7 11" id="KW-0067">ATP-binding</keyword>
<gene>
    <name evidence="11 12" type="primary">queC</name>
    <name evidence="12" type="ORF">ACFOEX_09030</name>
</gene>
<keyword evidence="6 11" id="KW-0862">Zinc</keyword>
<dbReference type="EMBL" id="JBHRUV010000044">
    <property type="protein sequence ID" value="MFC3266495.1"/>
    <property type="molecule type" value="Genomic_DNA"/>
</dbReference>
<keyword evidence="5 11" id="KW-0671">Queuosine biosynthesis</keyword>
<evidence type="ECO:0000256" key="10">
    <source>
        <dbReference type="ARBA" id="ARBA00047890"/>
    </source>
</evidence>
<comment type="pathway">
    <text evidence="1 11">Purine metabolism; 7-cyano-7-deazaguanine biosynthesis.</text>
</comment>
<dbReference type="SUPFAM" id="SSF52402">
    <property type="entry name" value="Adenine nucleotide alpha hydrolases-like"/>
    <property type="match status" value="1"/>
</dbReference>
<accession>A0ABV7LFP3</accession>
<comment type="cofactor">
    <cofactor evidence="11">
        <name>Zn(2+)</name>
        <dbReference type="ChEBI" id="CHEBI:29105"/>
    </cofactor>
    <text evidence="11">Binds 1 zinc ion per subunit.</text>
</comment>
<keyword evidence="2 11" id="KW-0436">Ligase</keyword>
<feature type="binding site" evidence="11">
    <location>
        <position position="219"/>
    </location>
    <ligand>
        <name>Zn(2+)</name>
        <dbReference type="ChEBI" id="CHEBI:29105"/>
    </ligand>
</feature>
<comment type="function">
    <text evidence="11">Catalyzes the ATP-dependent conversion of 7-carboxy-7-deazaguanine (CDG) to 7-cyano-7-deazaguanine (preQ(0)).</text>
</comment>
<dbReference type="EC" id="6.3.4.20" evidence="9 11"/>
<evidence type="ECO:0000313" key="13">
    <source>
        <dbReference type="Proteomes" id="UP001595536"/>
    </source>
</evidence>
<evidence type="ECO:0000256" key="9">
    <source>
        <dbReference type="ARBA" id="ARBA00039149"/>
    </source>
</evidence>
<name>A0ABV7LFP3_9HYPH</name>
<keyword evidence="3 11" id="KW-0479">Metal-binding</keyword>
<dbReference type="NCBIfam" id="TIGR00364">
    <property type="entry name" value="7-cyano-7-deazaguanine synthase QueC"/>
    <property type="match status" value="1"/>
</dbReference>
<reference evidence="13" key="1">
    <citation type="journal article" date="2019" name="Int. J. Syst. Evol. Microbiol.">
        <title>The Global Catalogue of Microorganisms (GCM) 10K type strain sequencing project: providing services to taxonomists for standard genome sequencing and annotation.</title>
        <authorList>
            <consortium name="The Broad Institute Genomics Platform"/>
            <consortium name="The Broad Institute Genome Sequencing Center for Infectious Disease"/>
            <person name="Wu L."/>
            <person name="Ma J."/>
        </authorList>
    </citation>
    <scope>NUCLEOTIDE SEQUENCE [LARGE SCALE GENOMIC DNA]</scope>
    <source>
        <strain evidence="13">CCM 7941</strain>
    </source>
</reference>
<dbReference type="InterPro" id="IPR018317">
    <property type="entry name" value="QueC"/>
</dbReference>
<comment type="caution">
    <text evidence="12">The sequence shown here is derived from an EMBL/GenBank/DDBJ whole genome shotgun (WGS) entry which is preliminary data.</text>
</comment>
<dbReference type="Pfam" id="PF06508">
    <property type="entry name" value="QueC"/>
    <property type="match status" value="1"/>
</dbReference>
<feature type="binding site" evidence="11">
    <location>
        <begin position="12"/>
        <end position="22"/>
    </location>
    <ligand>
        <name>ATP</name>
        <dbReference type="ChEBI" id="CHEBI:30616"/>
    </ligand>
</feature>
<dbReference type="PANTHER" id="PTHR42914:SF1">
    <property type="entry name" value="7-CYANO-7-DEAZAGUANINE SYNTHASE"/>
    <property type="match status" value="1"/>
</dbReference>
<evidence type="ECO:0000256" key="7">
    <source>
        <dbReference type="ARBA" id="ARBA00022840"/>
    </source>
</evidence>